<dbReference type="EMBL" id="CP036347">
    <property type="protein sequence ID" value="QDU05718.1"/>
    <property type="molecule type" value="Genomic_DNA"/>
</dbReference>
<dbReference type="Proteomes" id="UP000320722">
    <property type="component" value="Chromosome"/>
</dbReference>
<proteinExistence type="predicted"/>
<accession>A0A517WKD6</accession>
<evidence type="ECO:0000313" key="2">
    <source>
        <dbReference type="Proteomes" id="UP000320722"/>
    </source>
</evidence>
<gene>
    <name evidence="1" type="ORF">V6x_54590</name>
</gene>
<dbReference type="AlphaFoldDB" id="A0A517WKD6"/>
<organism evidence="1 2">
    <name type="scientific">Gimesia chilikensis</name>
    <dbReference type="NCBI Taxonomy" id="2605989"/>
    <lineage>
        <taxon>Bacteria</taxon>
        <taxon>Pseudomonadati</taxon>
        <taxon>Planctomycetota</taxon>
        <taxon>Planctomycetia</taxon>
        <taxon>Planctomycetales</taxon>
        <taxon>Planctomycetaceae</taxon>
        <taxon>Gimesia</taxon>
    </lineage>
</organism>
<protein>
    <submittedName>
        <fullName evidence="1">Uncharacterized protein</fullName>
    </submittedName>
</protein>
<evidence type="ECO:0000313" key="1">
    <source>
        <dbReference type="EMBL" id="QDU05718.1"/>
    </source>
</evidence>
<reference evidence="1 2" key="1">
    <citation type="submission" date="2019-02" db="EMBL/GenBank/DDBJ databases">
        <title>Deep-cultivation of Planctomycetes and their phenomic and genomic characterization uncovers novel biology.</title>
        <authorList>
            <person name="Wiegand S."/>
            <person name="Jogler M."/>
            <person name="Boedeker C."/>
            <person name="Pinto D."/>
            <person name="Vollmers J."/>
            <person name="Rivas-Marin E."/>
            <person name="Kohn T."/>
            <person name="Peeters S.H."/>
            <person name="Heuer A."/>
            <person name="Rast P."/>
            <person name="Oberbeckmann S."/>
            <person name="Bunk B."/>
            <person name="Jeske O."/>
            <person name="Meyerdierks A."/>
            <person name="Storesund J.E."/>
            <person name="Kallscheuer N."/>
            <person name="Luecker S."/>
            <person name="Lage O.M."/>
            <person name="Pohl T."/>
            <person name="Merkel B.J."/>
            <person name="Hornburger P."/>
            <person name="Mueller R.-W."/>
            <person name="Bruemmer F."/>
            <person name="Labrenz M."/>
            <person name="Spormann A.M."/>
            <person name="Op den Camp H."/>
            <person name="Overmann J."/>
            <person name="Amann R."/>
            <person name="Jetten M.S.M."/>
            <person name="Mascher T."/>
            <person name="Medema M.H."/>
            <person name="Devos D.P."/>
            <person name="Kaster A.-K."/>
            <person name="Ovreas L."/>
            <person name="Rohde M."/>
            <person name="Galperin M.Y."/>
            <person name="Jogler C."/>
        </authorList>
    </citation>
    <scope>NUCLEOTIDE SEQUENCE [LARGE SCALE GENOMIC DNA]</scope>
    <source>
        <strain evidence="1 2">V6</strain>
    </source>
</reference>
<sequence length="72" mass="8321">MHEIITRNYVGRKFVYDEQAKLFSTVDTNKVMGKEPTHSDGYIQISAEQLKAYFSQSVVETHNNILWSVLTL</sequence>
<name>A0A517WKD6_9PLAN</name>